<evidence type="ECO:0000256" key="2">
    <source>
        <dbReference type="ARBA" id="ARBA00022771"/>
    </source>
</evidence>
<keyword evidence="5" id="KW-1133">Transmembrane helix</keyword>
<keyword evidence="3" id="KW-0862">Zinc</keyword>
<dbReference type="Proteomes" id="UP000005204">
    <property type="component" value="Unassembled WGS sequence"/>
</dbReference>
<dbReference type="InterPro" id="IPR011016">
    <property type="entry name" value="Znf_RING-CH"/>
</dbReference>
<keyword evidence="2" id="KW-0863">Zinc-finger</keyword>
<evidence type="ECO:0000256" key="4">
    <source>
        <dbReference type="SAM" id="MobiDB-lite"/>
    </source>
</evidence>
<dbReference type="GO" id="GO:0008270">
    <property type="term" value="F:zinc ion binding"/>
    <property type="evidence" value="ECO:0007669"/>
    <property type="project" value="UniProtKB-KW"/>
</dbReference>
<feature type="transmembrane region" description="Helical" evidence="5">
    <location>
        <begin position="105"/>
        <end position="123"/>
    </location>
</feature>
<keyword evidence="5" id="KW-0812">Transmembrane</keyword>
<keyword evidence="5" id="KW-0472">Membrane</keyword>
<evidence type="ECO:0000256" key="1">
    <source>
        <dbReference type="ARBA" id="ARBA00022723"/>
    </source>
</evidence>
<evidence type="ECO:0000256" key="3">
    <source>
        <dbReference type="ARBA" id="ARBA00022833"/>
    </source>
</evidence>
<feature type="domain" description="RING-CH-type" evidence="6">
    <location>
        <begin position="170"/>
        <end position="246"/>
    </location>
</feature>
<sequence length="325" mass="35661">MALRGEFLKETKVCTIISPRPGTSADGDEAQDTLVTKQGIQTDLLDGDGTVDPRSVDLSQLHQSRVGLISLALMLILIVCFLASETLSEFWKTKVPVVSRNWHDLVFRLAEIGVAVWFPCALWNSMAPERLWLLNPRRLLARQLDDAKLADLLAQHHHDAKNVESDSLVDSVGSSRDCWICYDSSRAEPLIRPCRCTGDVSAVHHDCLSRWLVECSVSKSVTWSPQSAASPDGLKCKVCNTPYIVQETNRVEWERGSRGRTGRAPRPPSPRSPVPRPAPGPSRSSTPPPSCACSPPAPRCSSATSRSDSWARTRCRRTTGPASTA</sequence>
<keyword evidence="1" id="KW-0479">Metal-binding</keyword>
<feature type="compositionally biased region" description="Pro residues" evidence="4">
    <location>
        <begin position="265"/>
        <end position="298"/>
    </location>
</feature>
<dbReference type="CDD" id="cd16495">
    <property type="entry name" value="RING_CH-C4HC3_MARCH"/>
    <property type="match status" value="1"/>
</dbReference>
<dbReference type="PROSITE" id="PS51292">
    <property type="entry name" value="ZF_RING_CH"/>
    <property type="match status" value="1"/>
</dbReference>
<protein>
    <recommendedName>
        <fullName evidence="6">RING-CH-type domain-containing protein</fullName>
    </recommendedName>
</protein>
<dbReference type="SUPFAM" id="SSF57850">
    <property type="entry name" value="RING/U-box"/>
    <property type="match status" value="1"/>
</dbReference>
<dbReference type="SMART" id="SM00744">
    <property type="entry name" value="RINGv"/>
    <property type="match status" value="1"/>
</dbReference>
<dbReference type="PANTHER" id="PTHR20893">
    <property type="entry name" value="LD08641P"/>
    <property type="match status" value="1"/>
</dbReference>
<evidence type="ECO:0000313" key="8">
    <source>
        <dbReference type="Proteomes" id="UP000005204"/>
    </source>
</evidence>
<evidence type="ECO:0000313" key="7">
    <source>
        <dbReference type="EnsemblMetazoa" id="XP_037877385.1"/>
    </source>
</evidence>
<dbReference type="PANTHER" id="PTHR20893:SF2">
    <property type="entry name" value="LD08641P"/>
    <property type="match status" value="1"/>
</dbReference>
<dbReference type="Gene3D" id="3.30.40.10">
    <property type="entry name" value="Zinc/RING finger domain, C3HC4 (zinc finger)"/>
    <property type="match status" value="1"/>
</dbReference>
<dbReference type="AlphaFoldDB" id="A0A8R2RA16"/>
<keyword evidence="8" id="KW-1185">Reference proteome</keyword>
<dbReference type="InterPro" id="IPR013083">
    <property type="entry name" value="Znf_RING/FYVE/PHD"/>
</dbReference>
<accession>A0A8R2RA16</accession>
<feature type="region of interest" description="Disordered" evidence="4">
    <location>
        <begin position="250"/>
        <end position="325"/>
    </location>
</feature>
<feature type="transmembrane region" description="Helical" evidence="5">
    <location>
        <begin position="66"/>
        <end position="85"/>
    </location>
</feature>
<dbReference type="EnsemblMetazoa" id="XM_038021457.1">
    <property type="protein sequence ID" value="XP_037877385.1"/>
    <property type="gene ID" value="LOC119630925"/>
</dbReference>
<evidence type="ECO:0000256" key="5">
    <source>
        <dbReference type="SAM" id="Phobius"/>
    </source>
</evidence>
<organism evidence="7 8">
    <name type="scientific">Bombyx mori</name>
    <name type="common">Silk moth</name>
    <dbReference type="NCBI Taxonomy" id="7091"/>
    <lineage>
        <taxon>Eukaryota</taxon>
        <taxon>Metazoa</taxon>
        <taxon>Ecdysozoa</taxon>
        <taxon>Arthropoda</taxon>
        <taxon>Hexapoda</taxon>
        <taxon>Insecta</taxon>
        <taxon>Pterygota</taxon>
        <taxon>Neoptera</taxon>
        <taxon>Endopterygota</taxon>
        <taxon>Lepidoptera</taxon>
        <taxon>Glossata</taxon>
        <taxon>Ditrysia</taxon>
        <taxon>Bombycoidea</taxon>
        <taxon>Bombycidae</taxon>
        <taxon>Bombycinae</taxon>
        <taxon>Bombyx</taxon>
    </lineage>
</organism>
<evidence type="ECO:0000259" key="6">
    <source>
        <dbReference type="PROSITE" id="PS51292"/>
    </source>
</evidence>
<proteinExistence type="predicted"/>
<reference evidence="7" key="2">
    <citation type="submission" date="2022-06" db="UniProtKB">
        <authorList>
            <consortium name="EnsemblMetazoa"/>
        </authorList>
    </citation>
    <scope>IDENTIFICATION</scope>
    <source>
        <strain evidence="7">p50T (Dazao)</strain>
    </source>
</reference>
<reference evidence="8" key="1">
    <citation type="journal article" date="2008" name="Insect Biochem. Mol. Biol.">
        <title>The genome of a lepidopteran model insect, the silkworm Bombyx mori.</title>
        <authorList>
            <consortium name="International Silkworm Genome Consortium"/>
        </authorList>
    </citation>
    <scope>NUCLEOTIDE SEQUENCE [LARGE SCALE GENOMIC DNA]</scope>
    <source>
        <strain evidence="8">p50T</strain>
    </source>
</reference>
<dbReference type="Pfam" id="PF12906">
    <property type="entry name" value="RINGv"/>
    <property type="match status" value="1"/>
</dbReference>
<name>A0A8R2RA16_BOMMO</name>